<reference evidence="3" key="1">
    <citation type="submission" date="2016-12" db="EMBL/GenBank/DDBJ databases">
        <title>Comparative genomics of four Isosphaeraceae planctomycetes: a common pool of plasmids and glycoside hydrolase genes.</title>
        <authorList>
            <person name="Ivanova A."/>
        </authorList>
    </citation>
    <scope>NUCLEOTIDE SEQUENCE [LARGE SCALE GENOMIC DNA]</scope>
    <source>
        <strain evidence="3">PX4</strain>
    </source>
</reference>
<dbReference type="Proteomes" id="UP000186309">
    <property type="component" value="Chromosome"/>
</dbReference>
<dbReference type="Pfam" id="PF07963">
    <property type="entry name" value="N_methyl"/>
    <property type="match status" value="1"/>
</dbReference>
<dbReference type="AlphaFoldDB" id="A0A1U7CU02"/>
<feature type="domain" description="DUF1559" evidence="1">
    <location>
        <begin position="32"/>
        <end position="327"/>
    </location>
</feature>
<organism evidence="2 3">
    <name type="scientific">Paludisphaera borealis</name>
    <dbReference type="NCBI Taxonomy" id="1387353"/>
    <lineage>
        <taxon>Bacteria</taxon>
        <taxon>Pseudomonadati</taxon>
        <taxon>Planctomycetota</taxon>
        <taxon>Planctomycetia</taxon>
        <taxon>Isosphaerales</taxon>
        <taxon>Isosphaeraceae</taxon>
        <taxon>Paludisphaera</taxon>
    </lineage>
</organism>
<dbReference type="InterPro" id="IPR011453">
    <property type="entry name" value="DUF1559"/>
</dbReference>
<dbReference type="PANTHER" id="PTHR30093">
    <property type="entry name" value="GENERAL SECRETION PATHWAY PROTEIN G"/>
    <property type="match status" value="1"/>
</dbReference>
<dbReference type="SUPFAM" id="SSF54523">
    <property type="entry name" value="Pili subunits"/>
    <property type="match status" value="1"/>
</dbReference>
<dbReference type="InterPro" id="IPR012902">
    <property type="entry name" value="N_methyl_site"/>
</dbReference>
<dbReference type="RefSeq" id="WP_076348437.1">
    <property type="nucleotide sequence ID" value="NZ_CP019082.1"/>
</dbReference>
<name>A0A1U7CU02_9BACT</name>
<evidence type="ECO:0000259" key="1">
    <source>
        <dbReference type="Pfam" id="PF07596"/>
    </source>
</evidence>
<proteinExistence type="predicted"/>
<dbReference type="InterPro" id="IPR027558">
    <property type="entry name" value="Pre_pil_HX9DG_C"/>
</dbReference>
<dbReference type="STRING" id="1387353.BSF38_03918"/>
<evidence type="ECO:0000313" key="2">
    <source>
        <dbReference type="EMBL" id="APW62379.1"/>
    </source>
</evidence>
<dbReference type="InterPro" id="IPR045584">
    <property type="entry name" value="Pilin-like"/>
</dbReference>
<dbReference type="NCBIfam" id="TIGR02532">
    <property type="entry name" value="IV_pilin_GFxxxE"/>
    <property type="match status" value="1"/>
</dbReference>
<gene>
    <name evidence="2" type="ORF">BSF38_03918</name>
</gene>
<protein>
    <recommendedName>
        <fullName evidence="1">DUF1559 domain-containing protein</fullName>
    </recommendedName>
</protein>
<dbReference type="KEGG" id="pbor:BSF38_03918"/>
<dbReference type="Gene3D" id="3.30.700.10">
    <property type="entry name" value="Glycoprotein, Type 4 Pilin"/>
    <property type="match status" value="1"/>
</dbReference>
<evidence type="ECO:0000313" key="3">
    <source>
        <dbReference type="Proteomes" id="UP000186309"/>
    </source>
</evidence>
<dbReference type="OrthoDB" id="236690at2"/>
<accession>A0A1U7CU02</accession>
<dbReference type="NCBIfam" id="TIGR04294">
    <property type="entry name" value="pre_pil_HX9DG"/>
    <property type="match status" value="1"/>
</dbReference>
<dbReference type="EMBL" id="CP019082">
    <property type="protein sequence ID" value="APW62379.1"/>
    <property type="molecule type" value="Genomic_DNA"/>
</dbReference>
<dbReference type="Pfam" id="PF07596">
    <property type="entry name" value="SBP_bac_10"/>
    <property type="match status" value="1"/>
</dbReference>
<sequence>MAKPRRAFTLIELLVVIAIIAVLIALLLPAVQSAREAARRAQCVNNMKQIGLAVHNYISSNDVLPLMSMQNCPSCGWGPGYTGWMASILGGLEQGTVFNTINFNLYMNDMANTTAGIVQPSVFLCPSDDTTVRPSGYWATSTYAGNLGGPVPMQFWNGVIVPAVPNLWYPTGGGPITIASITDGTSNTALLSEHTGGLNGNPVILLSSNQSKKGYYAVPGFTSGAPNAPNGTQLALDFIQGCNSLPNTTPSAGTWVFGWSYTQNMPYESANTTYVHWNTPNKTSCSGYGPDPSTIHAAPTANSHHSGGVNMGFADGSVRFVKDSVNMQTWWALASRNGGEVVSADAY</sequence>
<dbReference type="PANTHER" id="PTHR30093:SF2">
    <property type="entry name" value="TYPE II SECRETION SYSTEM PROTEIN H"/>
    <property type="match status" value="1"/>
</dbReference>
<keyword evidence="3" id="KW-1185">Reference proteome</keyword>